<gene>
    <name evidence="1" type="ORF">F0Q34_16370</name>
</gene>
<dbReference type="EMBL" id="VUKA01000010">
    <property type="protein sequence ID" value="KAA2212213.1"/>
    <property type="molecule type" value="Genomic_DNA"/>
</dbReference>
<accession>A0A5B2TDN4</accession>
<name>A0A5B2TDN4_9PROT</name>
<reference evidence="1 2" key="1">
    <citation type="journal article" date="2015" name="Int. J. Syst. Evol. Microbiol.">
        <title>Roseomonas oryzae sp. nov., isolated from paddy rhizosphere soil.</title>
        <authorList>
            <person name="Ramaprasad E.V."/>
            <person name="Sasikala Ch."/>
            <person name="Ramana Ch.V."/>
        </authorList>
    </citation>
    <scope>NUCLEOTIDE SEQUENCE [LARGE SCALE GENOMIC DNA]</scope>
    <source>
        <strain evidence="1 2">KCTC 42542</strain>
    </source>
</reference>
<dbReference type="RefSeq" id="WP_149813316.1">
    <property type="nucleotide sequence ID" value="NZ_VUKA01000010.1"/>
</dbReference>
<proteinExistence type="predicted"/>
<dbReference type="AlphaFoldDB" id="A0A5B2TDN4"/>
<keyword evidence="2" id="KW-1185">Reference proteome</keyword>
<dbReference type="OrthoDB" id="9807210at2"/>
<evidence type="ECO:0000313" key="2">
    <source>
        <dbReference type="Proteomes" id="UP000322110"/>
    </source>
</evidence>
<organism evidence="1 2">
    <name type="scientific">Teichococcus oryzae</name>
    <dbReference type="NCBI Taxonomy" id="1608942"/>
    <lineage>
        <taxon>Bacteria</taxon>
        <taxon>Pseudomonadati</taxon>
        <taxon>Pseudomonadota</taxon>
        <taxon>Alphaproteobacteria</taxon>
        <taxon>Acetobacterales</taxon>
        <taxon>Roseomonadaceae</taxon>
        <taxon>Roseomonas</taxon>
    </lineage>
</organism>
<protein>
    <submittedName>
        <fullName evidence="1">Uncharacterized protein</fullName>
    </submittedName>
</protein>
<comment type="caution">
    <text evidence="1">The sequence shown here is derived from an EMBL/GenBank/DDBJ whole genome shotgun (WGS) entry which is preliminary data.</text>
</comment>
<evidence type="ECO:0000313" key="1">
    <source>
        <dbReference type="EMBL" id="KAA2212213.1"/>
    </source>
</evidence>
<sequence>MIAGAVVLRDGAPTRIDQAAALEELAARMRVPLTVPEKCNHRIGLVTAEHARAVCADDEEAALGEPFHGGTARD</sequence>
<dbReference type="Proteomes" id="UP000322110">
    <property type="component" value="Unassembled WGS sequence"/>
</dbReference>